<dbReference type="Proteomes" id="UP000479710">
    <property type="component" value="Unassembled WGS sequence"/>
</dbReference>
<dbReference type="AlphaFoldDB" id="A0A6G1EVP8"/>
<protein>
    <recommendedName>
        <fullName evidence="3">RING-type E3 ubiquitin transferase</fullName>
        <ecNumber evidence="3">2.3.2.27</ecNumber>
    </recommendedName>
</protein>
<dbReference type="PROSITE" id="PS00107">
    <property type="entry name" value="PROTEIN_KINASE_ATP"/>
    <property type="match status" value="1"/>
</dbReference>
<reference evidence="14 15" key="1">
    <citation type="submission" date="2019-11" db="EMBL/GenBank/DDBJ databases">
        <title>Whole genome sequence of Oryza granulata.</title>
        <authorList>
            <person name="Li W."/>
        </authorList>
    </citation>
    <scope>NUCLEOTIDE SEQUENCE [LARGE SCALE GENOMIC DNA]</scope>
    <source>
        <strain evidence="15">cv. Menghai</strain>
        <tissue evidence="14">Leaf</tissue>
    </source>
</reference>
<evidence type="ECO:0000256" key="7">
    <source>
        <dbReference type="ARBA" id="ARBA00022786"/>
    </source>
</evidence>
<dbReference type="PROSITE" id="PS51698">
    <property type="entry name" value="U_BOX"/>
    <property type="match status" value="1"/>
</dbReference>
<dbReference type="SMART" id="SM00504">
    <property type="entry name" value="Ubox"/>
    <property type="match status" value="1"/>
</dbReference>
<dbReference type="GO" id="GO:0016567">
    <property type="term" value="P:protein ubiquitination"/>
    <property type="evidence" value="ECO:0007669"/>
    <property type="project" value="UniProtKB-UniPathway"/>
</dbReference>
<dbReference type="SUPFAM" id="SSF57850">
    <property type="entry name" value="RING/U-box"/>
    <property type="match status" value="1"/>
</dbReference>
<keyword evidence="7" id="KW-0833">Ubl conjugation pathway</keyword>
<evidence type="ECO:0000256" key="4">
    <source>
        <dbReference type="ARBA" id="ARBA00022679"/>
    </source>
</evidence>
<evidence type="ECO:0000256" key="3">
    <source>
        <dbReference type="ARBA" id="ARBA00012483"/>
    </source>
</evidence>
<feature type="domain" description="U-box" evidence="13">
    <location>
        <begin position="711"/>
        <end position="783"/>
    </location>
</feature>
<keyword evidence="8 9" id="KW-0067">ATP-binding</keyword>
<keyword evidence="5 9" id="KW-0547">Nucleotide-binding</keyword>
<dbReference type="InterPro" id="IPR017441">
    <property type="entry name" value="Protein_kinase_ATP_BS"/>
</dbReference>
<dbReference type="GO" id="GO:0005524">
    <property type="term" value="F:ATP binding"/>
    <property type="evidence" value="ECO:0007669"/>
    <property type="project" value="UniProtKB-UniRule"/>
</dbReference>
<evidence type="ECO:0000256" key="8">
    <source>
        <dbReference type="ARBA" id="ARBA00022840"/>
    </source>
</evidence>
<feature type="binding site" evidence="9">
    <location>
        <position position="453"/>
    </location>
    <ligand>
        <name>ATP</name>
        <dbReference type="ChEBI" id="CHEBI:30616"/>
    </ligand>
</feature>
<dbReference type="InterPro" id="IPR000719">
    <property type="entry name" value="Prot_kinase_dom"/>
</dbReference>
<organism evidence="14 15">
    <name type="scientific">Oryza meyeriana var. granulata</name>
    <dbReference type="NCBI Taxonomy" id="110450"/>
    <lineage>
        <taxon>Eukaryota</taxon>
        <taxon>Viridiplantae</taxon>
        <taxon>Streptophyta</taxon>
        <taxon>Embryophyta</taxon>
        <taxon>Tracheophyta</taxon>
        <taxon>Spermatophyta</taxon>
        <taxon>Magnoliopsida</taxon>
        <taxon>Liliopsida</taxon>
        <taxon>Poales</taxon>
        <taxon>Poaceae</taxon>
        <taxon>BOP clade</taxon>
        <taxon>Oryzoideae</taxon>
        <taxon>Oryzeae</taxon>
        <taxon>Oryzinae</taxon>
        <taxon>Oryza</taxon>
        <taxon>Oryza meyeriana</taxon>
    </lineage>
</organism>
<dbReference type="PROSITE" id="PS50011">
    <property type="entry name" value="PROTEIN_KINASE_DOM"/>
    <property type="match status" value="1"/>
</dbReference>
<dbReference type="Pfam" id="PF00582">
    <property type="entry name" value="Usp"/>
    <property type="match status" value="1"/>
</dbReference>
<sequence length="783" mass="86978">MAIQDEVENNDPTVTVGLAVSSSKSSKYAVQWALKNFCTKGMVRFVLIHVLQKVTMVPTPMGNYIPIDKVRADIASAYEKEVECKAQTMLLFYKNMFDEKAKAEVLVVKGDDVAETISNVVSTYEIHKLVVGVSSQGNLVRKSNGTRTSSQICKSAPSFCAVYVVSKGGLSAVYSPGFEGHKSSELFLSNDSSKSEIHSDDKPSLSDATPSRSFRSNLSWENLDSLSSADHDRPRSLHEYLTESTSASVGDNNRSSTPCASGQTPRPSNMLISDKAPRASSPLQELMLSEDMNDVNSELEKLRLELGHIRGVCKLVQDESINASQHVIDLAAKRTEEEARLREVYSRINRVNEEARQEKEQRYILEAQCKHVRDLARKEALQKQILQLRASREADKMQRLEKLLELDGMSYSTFTWGDIESATSLFSEALKIGSGSNGTVYKGNLHQTSVAIKVLTSDDSHRIKHFKQELEILGKIRHPHLLLLIGACLDKPCLVYEYMENGSLEDRLQCKGGTAPLPWYQRLRIAWEIALALVYLHSSKPEPIIHRDLKPANILLDSNFTSKIGDVGLSTLLPLGDALSTTCTIYKDTDLVGTLFYLDPEYQRTGQVSTKSDTYALGMVLLQLLTAKPPVGLADLVEQAVEKGHLVDILDKRAGKWPAQEAHELAQLGLSCLEMRSKHRPDLKCKVLVELERLNNFASGFSDPVQPVISGPPSHFICPILKRVMQDPCIASDGYSYDRVAIEMWLCENDVSPITKSRLPDKDLVPNHALLCAITSWKAEARS</sequence>
<feature type="region of interest" description="Disordered" evidence="11">
    <location>
        <begin position="190"/>
        <end position="214"/>
    </location>
</feature>
<dbReference type="CDD" id="cd01989">
    <property type="entry name" value="USP_STK_Ubox_N"/>
    <property type="match status" value="1"/>
</dbReference>
<feature type="coiled-coil region" evidence="10">
    <location>
        <begin position="334"/>
        <end position="403"/>
    </location>
</feature>
<dbReference type="InterPro" id="IPR011009">
    <property type="entry name" value="Kinase-like_dom_sf"/>
</dbReference>
<gene>
    <name evidence="14" type="ORF">E2562_006153</name>
</gene>
<evidence type="ECO:0000256" key="5">
    <source>
        <dbReference type="ARBA" id="ARBA00022741"/>
    </source>
</evidence>
<dbReference type="Gene3D" id="1.10.510.10">
    <property type="entry name" value="Transferase(Phosphotransferase) domain 1"/>
    <property type="match status" value="1"/>
</dbReference>
<keyword evidence="10" id="KW-0175">Coiled coil</keyword>
<comment type="catalytic activity">
    <reaction evidence="1">
        <text>S-ubiquitinyl-[E2 ubiquitin-conjugating enzyme]-L-cysteine + [acceptor protein]-L-lysine = [E2 ubiquitin-conjugating enzyme]-L-cysteine + N(6)-ubiquitinyl-[acceptor protein]-L-lysine.</text>
        <dbReference type="EC" id="2.3.2.27"/>
    </reaction>
</comment>
<dbReference type="SUPFAM" id="SSF52402">
    <property type="entry name" value="Adenine nucleotide alpha hydrolases-like"/>
    <property type="match status" value="1"/>
</dbReference>
<dbReference type="InterPro" id="IPR006016">
    <property type="entry name" value="UspA"/>
</dbReference>
<accession>A0A6G1EVP8</accession>
<evidence type="ECO:0000256" key="2">
    <source>
        <dbReference type="ARBA" id="ARBA00004906"/>
    </source>
</evidence>
<dbReference type="PROSITE" id="PS00108">
    <property type="entry name" value="PROTEIN_KINASE_ST"/>
    <property type="match status" value="1"/>
</dbReference>
<dbReference type="Pfam" id="PF04564">
    <property type="entry name" value="U-box"/>
    <property type="match status" value="1"/>
</dbReference>
<keyword evidence="4" id="KW-0808">Transferase</keyword>
<dbReference type="GO" id="GO:0061630">
    <property type="term" value="F:ubiquitin protein ligase activity"/>
    <property type="evidence" value="ECO:0007669"/>
    <property type="project" value="UniProtKB-EC"/>
</dbReference>
<proteinExistence type="predicted"/>
<dbReference type="Gene3D" id="3.40.50.620">
    <property type="entry name" value="HUPs"/>
    <property type="match status" value="1"/>
</dbReference>
<dbReference type="InterPro" id="IPR008271">
    <property type="entry name" value="Ser/Thr_kinase_AS"/>
</dbReference>
<dbReference type="CDD" id="cd14066">
    <property type="entry name" value="STKc_IRAK"/>
    <property type="match status" value="1"/>
</dbReference>
<dbReference type="InterPro" id="IPR013083">
    <property type="entry name" value="Znf_RING/FYVE/PHD"/>
</dbReference>
<keyword evidence="6" id="KW-0418">Kinase</keyword>
<name>A0A6G1EVP8_9ORYZ</name>
<feature type="domain" description="Protein kinase" evidence="12">
    <location>
        <begin position="426"/>
        <end position="694"/>
    </location>
</feature>
<dbReference type="OrthoDB" id="10064100at2759"/>
<dbReference type="InterPro" id="IPR014729">
    <property type="entry name" value="Rossmann-like_a/b/a_fold"/>
</dbReference>
<feature type="region of interest" description="Disordered" evidence="11">
    <location>
        <begin position="243"/>
        <end position="274"/>
    </location>
</feature>
<comment type="pathway">
    <text evidence="2">Protein modification; protein ubiquitination.</text>
</comment>
<evidence type="ECO:0000256" key="11">
    <source>
        <dbReference type="SAM" id="MobiDB-lite"/>
    </source>
</evidence>
<dbReference type="InterPro" id="IPR051348">
    <property type="entry name" value="U-box_ubiquitin_ligases"/>
</dbReference>
<dbReference type="PANTHER" id="PTHR45647">
    <property type="entry name" value="OS02G0152300 PROTEIN"/>
    <property type="match status" value="1"/>
</dbReference>
<keyword evidence="15" id="KW-1185">Reference proteome</keyword>
<dbReference type="Pfam" id="PF00069">
    <property type="entry name" value="Pkinase"/>
    <property type="match status" value="1"/>
</dbReference>
<evidence type="ECO:0000256" key="9">
    <source>
        <dbReference type="PROSITE-ProRule" id="PRU10141"/>
    </source>
</evidence>
<feature type="compositionally biased region" description="Basic and acidic residues" evidence="11">
    <location>
        <begin position="193"/>
        <end position="204"/>
    </location>
</feature>
<evidence type="ECO:0000256" key="1">
    <source>
        <dbReference type="ARBA" id="ARBA00000900"/>
    </source>
</evidence>
<feature type="compositionally biased region" description="Polar residues" evidence="11">
    <location>
        <begin position="243"/>
        <end position="271"/>
    </location>
</feature>
<dbReference type="Gene3D" id="3.30.200.20">
    <property type="entry name" value="Phosphorylase Kinase, domain 1"/>
    <property type="match status" value="1"/>
</dbReference>
<dbReference type="EC" id="2.3.2.27" evidence="3"/>
<dbReference type="PANTHER" id="PTHR45647:SF114">
    <property type="entry name" value="OS10G0561500 PROTEIN"/>
    <property type="match status" value="1"/>
</dbReference>
<dbReference type="CDD" id="cd16655">
    <property type="entry name" value="RING-Ubox_WDSUB1-like"/>
    <property type="match status" value="1"/>
</dbReference>
<comment type="caution">
    <text evidence="14">The sequence shown here is derived from an EMBL/GenBank/DDBJ whole genome shotgun (WGS) entry which is preliminary data.</text>
</comment>
<evidence type="ECO:0000256" key="6">
    <source>
        <dbReference type="ARBA" id="ARBA00022777"/>
    </source>
</evidence>
<dbReference type="EMBL" id="SPHZ02000002">
    <property type="protein sequence ID" value="KAF0928733.1"/>
    <property type="molecule type" value="Genomic_DNA"/>
</dbReference>
<evidence type="ECO:0000259" key="13">
    <source>
        <dbReference type="PROSITE" id="PS51698"/>
    </source>
</evidence>
<evidence type="ECO:0000259" key="12">
    <source>
        <dbReference type="PROSITE" id="PS50011"/>
    </source>
</evidence>
<evidence type="ECO:0000313" key="14">
    <source>
        <dbReference type="EMBL" id="KAF0928733.1"/>
    </source>
</evidence>
<dbReference type="SMART" id="SM00220">
    <property type="entry name" value="S_TKc"/>
    <property type="match status" value="1"/>
</dbReference>
<dbReference type="GO" id="GO:0004672">
    <property type="term" value="F:protein kinase activity"/>
    <property type="evidence" value="ECO:0007669"/>
    <property type="project" value="InterPro"/>
</dbReference>
<dbReference type="InterPro" id="IPR003613">
    <property type="entry name" value="Ubox_domain"/>
</dbReference>
<evidence type="ECO:0000313" key="15">
    <source>
        <dbReference type="Proteomes" id="UP000479710"/>
    </source>
</evidence>
<dbReference type="Gene3D" id="3.30.40.10">
    <property type="entry name" value="Zinc/RING finger domain, C3HC4 (zinc finger)"/>
    <property type="match status" value="1"/>
</dbReference>
<evidence type="ECO:0000256" key="10">
    <source>
        <dbReference type="SAM" id="Coils"/>
    </source>
</evidence>
<dbReference type="SUPFAM" id="SSF56112">
    <property type="entry name" value="Protein kinase-like (PK-like)"/>
    <property type="match status" value="1"/>
</dbReference>
<dbReference type="UniPathway" id="UPA00143"/>